<dbReference type="PANTHER" id="PTHR45947:SF3">
    <property type="entry name" value="SULFOQUINOVOSYL TRANSFERASE SQD2"/>
    <property type="match status" value="1"/>
</dbReference>
<dbReference type="Pfam" id="PF00534">
    <property type="entry name" value="Glycos_transf_1"/>
    <property type="match status" value="1"/>
</dbReference>
<keyword evidence="3" id="KW-1185">Reference proteome</keyword>
<sequence>MTLQRIAFVWDNFGPLHADRCNAVARHLRGSAEVLGIELFAGSDLYDWIQPENLDFQKQTLFEIGRWGDHANWKIASAIVRCVQQFNCEAVFLSHYNEPAILLAALRLRRKGIEIVTMGCSKYDDARRSGLRERAKRLFLKPYSGAIGSEDRSLAYFRFLGLPEARIFGGYNTVDQDRIRRQADYPEADRKRFAERPFLAVARLIWEKNFPGMLRAYAAYSKSTQDPRRLQIAGSGPLEAELKALATNLGIESHIDWLGFVQTEQVAPLMRDALCILLPSVSETFGNVVPEALALDLPVLASTQCGATDRLTKNGVSGFTFQADDEDRLAELMIRVSGDEDLWTDLRNGARELAPLGHSDAFANSVARLIGG</sequence>
<dbReference type="Gene3D" id="3.40.50.2000">
    <property type="entry name" value="Glycogen Phosphorylase B"/>
    <property type="match status" value="2"/>
</dbReference>
<organism evidence="2 3">
    <name type="scientific">Pontixanthobacter gangjinensis</name>
    <dbReference type="NCBI Taxonomy" id="1028742"/>
    <lineage>
        <taxon>Bacteria</taxon>
        <taxon>Pseudomonadati</taxon>
        <taxon>Pseudomonadota</taxon>
        <taxon>Alphaproteobacteria</taxon>
        <taxon>Sphingomonadales</taxon>
        <taxon>Erythrobacteraceae</taxon>
        <taxon>Pontixanthobacter</taxon>
    </lineage>
</organism>
<proteinExistence type="predicted"/>
<dbReference type="GO" id="GO:0016757">
    <property type="term" value="F:glycosyltransferase activity"/>
    <property type="evidence" value="ECO:0007669"/>
    <property type="project" value="InterPro"/>
</dbReference>
<name>A0A6I4SL65_9SPHN</name>
<protein>
    <submittedName>
        <fullName evidence="2">Glycosyltransferase</fullName>
    </submittedName>
</protein>
<dbReference type="SUPFAM" id="SSF53756">
    <property type="entry name" value="UDP-Glycosyltransferase/glycogen phosphorylase"/>
    <property type="match status" value="1"/>
</dbReference>
<dbReference type="EMBL" id="WTYS01000001">
    <property type="protein sequence ID" value="MXO55880.1"/>
    <property type="molecule type" value="Genomic_DNA"/>
</dbReference>
<comment type="caution">
    <text evidence="2">The sequence shown here is derived from an EMBL/GenBank/DDBJ whole genome shotgun (WGS) entry which is preliminary data.</text>
</comment>
<dbReference type="InterPro" id="IPR001296">
    <property type="entry name" value="Glyco_trans_1"/>
</dbReference>
<keyword evidence="2" id="KW-0808">Transferase</keyword>
<dbReference type="InterPro" id="IPR050194">
    <property type="entry name" value="Glycosyltransferase_grp1"/>
</dbReference>
<evidence type="ECO:0000313" key="3">
    <source>
        <dbReference type="Proteomes" id="UP000468943"/>
    </source>
</evidence>
<dbReference type="RefSeq" id="WP_160597157.1">
    <property type="nucleotide sequence ID" value="NZ_WTYS01000001.1"/>
</dbReference>
<evidence type="ECO:0000313" key="2">
    <source>
        <dbReference type="EMBL" id="MXO55880.1"/>
    </source>
</evidence>
<evidence type="ECO:0000259" key="1">
    <source>
        <dbReference type="Pfam" id="PF00534"/>
    </source>
</evidence>
<gene>
    <name evidence="2" type="ORF">GRI36_03190</name>
</gene>
<dbReference type="OrthoDB" id="503550at2"/>
<feature type="domain" description="Glycosyl transferase family 1" evidence="1">
    <location>
        <begin position="197"/>
        <end position="352"/>
    </location>
</feature>
<dbReference type="AlphaFoldDB" id="A0A6I4SL65"/>
<dbReference type="PANTHER" id="PTHR45947">
    <property type="entry name" value="SULFOQUINOVOSYL TRANSFERASE SQD2"/>
    <property type="match status" value="1"/>
</dbReference>
<reference evidence="2 3" key="1">
    <citation type="submission" date="2019-12" db="EMBL/GenBank/DDBJ databases">
        <title>Genomic-based taxomic classification of the family Erythrobacteraceae.</title>
        <authorList>
            <person name="Xu L."/>
        </authorList>
    </citation>
    <scope>NUCLEOTIDE SEQUENCE [LARGE SCALE GENOMIC DNA]</scope>
    <source>
        <strain evidence="2 3">JCM 17802</strain>
    </source>
</reference>
<accession>A0A6I4SL65</accession>
<dbReference type="Proteomes" id="UP000468943">
    <property type="component" value="Unassembled WGS sequence"/>
</dbReference>